<dbReference type="InterPro" id="IPR001610">
    <property type="entry name" value="PAC"/>
</dbReference>
<feature type="domain" description="PAC" evidence="7">
    <location>
        <begin position="463"/>
        <end position="515"/>
    </location>
</feature>
<dbReference type="SUPFAM" id="SSF47384">
    <property type="entry name" value="Homodimeric domain of signal transducing histidine kinase"/>
    <property type="match status" value="1"/>
</dbReference>
<dbReference type="EC" id="2.7.13.3" evidence="2"/>
<evidence type="ECO:0000256" key="1">
    <source>
        <dbReference type="ARBA" id="ARBA00000085"/>
    </source>
</evidence>
<dbReference type="SUPFAM" id="SSF55785">
    <property type="entry name" value="PYP-like sensor domain (PAS domain)"/>
    <property type="match status" value="3"/>
</dbReference>
<dbReference type="InterPro" id="IPR003661">
    <property type="entry name" value="HisK_dim/P_dom"/>
</dbReference>
<protein>
    <recommendedName>
        <fullName evidence="2">histidine kinase</fullName>
        <ecNumber evidence="2">2.7.13.3</ecNumber>
    </recommendedName>
</protein>
<dbReference type="NCBIfam" id="TIGR00229">
    <property type="entry name" value="sensory_box"/>
    <property type="match status" value="3"/>
</dbReference>
<sequence length="583" mass="68743">MHKSLPVHILLFGFIEESETILRALKQYPNNYISQCSGLNSLKRILFENCDFDILILQLSYLETDITEILNFVVQQQDFAVLIISNSKIREHAYESFALGIEDYIHVSEINPPSLKRSIYFAIKRKEYKQQISKSEDNYKTLFHSSPLPMWVIDRYTLKYLSVNKAAIDHYGYSEQEFLNMKASDLWAREEKEKLKLLIKQFTDDFLHDTACYVKKDGTEIKVNFYSSPINYDQKEARLTIAEDITENIKIRQALKDSEERFKSLVQEGSDLIAILDRDFNYSYISPSVENILKLKPEKLKKRNFFDDIHPEDQQFLKTVVKSIKHGDNSKIGLPFYRVKDGMGYWRYLETKLSNLINYTPIEGIVINSRDVTDLVEQRNRLSESLSRYEIISEATSDIITDFDVLNNSVQISKGFYKVCGYDPRKIEKQDFTKWWYKKVHESDRKFIKNKVEKTLRAKERFFSLEYRFLCADGSYKTFLDRSYVLYNKQDIPQRIIGSKQDITQQKEYIKQIEHRNRKLEEIAWEQSHTVRAPLAKIMGLVDLLKYNENNTTETKNLLENILNSAEDLDAVIRNIAQKTYYK</sequence>
<dbReference type="Proteomes" id="UP000264330">
    <property type="component" value="Unassembled WGS sequence"/>
</dbReference>
<dbReference type="InterPro" id="IPR011006">
    <property type="entry name" value="CheY-like_superfamily"/>
</dbReference>
<dbReference type="SUPFAM" id="SSF52172">
    <property type="entry name" value="CheY-like"/>
    <property type="match status" value="1"/>
</dbReference>
<gene>
    <name evidence="8" type="ORF">DGQ38_11215</name>
</gene>
<dbReference type="GO" id="GO:0000155">
    <property type="term" value="F:phosphorelay sensor kinase activity"/>
    <property type="evidence" value="ECO:0007669"/>
    <property type="project" value="InterPro"/>
</dbReference>
<dbReference type="InterPro" id="IPR052162">
    <property type="entry name" value="Sensor_kinase/Photoreceptor"/>
</dbReference>
<feature type="domain" description="PAS" evidence="6">
    <location>
        <begin position="258"/>
        <end position="328"/>
    </location>
</feature>
<dbReference type="SMART" id="SM00091">
    <property type="entry name" value="PAS"/>
    <property type="match status" value="3"/>
</dbReference>
<dbReference type="PANTHER" id="PTHR43304">
    <property type="entry name" value="PHYTOCHROME-LIKE PROTEIN CPH1"/>
    <property type="match status" value="1"/>
</dbReference>
<dbReference type="InterPro" id="IPR013655">
    <property type="entry name" value="PAS_fold_3"/>
</dbReference>
<keyword evidence="5" id="KW-0418">Kinase</keyword>
<organism evidence="8 9">
    <name type="scientific">Zunongwangia profunda</name>
    <dbReference type="NCBI Taxonomy" id="398743"/>
    <lineage>
        <taxon>Bacteria</taxon>
        <taxon>Pseudomonadati</taxon>
        <taxon>Bacteroidota</taxon>
        <taxon>Flavobacteriia</taxon>
        <taxon>Flavobacteriales</taxon>
        <taxon>Flavobacteriaceae</taxon>
        <taxon>Zunongwangia</taxon>
    </lineage>
</organism>
<dbReference type="Gene3D" id="3.30.450.20">
    <property type="entry name" value="PAS domain"/>
    <property type="match status" value="3"/>
</dbReference>
<dbReference type="RefSeq" id="WP_272957083.1">
    <property type="nucleotide sequence ID" value="NZ_CAJXAW010000056.1"/>
</dbReference>
<dbReference type="PROSITE" id="PS50112">
    <property type="entry name" value="PAS"/>
    <property type="match status" value="2"/>
</dbReference>
<proteinExistence type="predicted"/>
<feature type="domain" description="PAS" evidence="6">
    <location>
        <begin position="135"/>
        <end position="206"/>
    </location>
</feature>
<dbReference type="AlphaFoldDB" id="A0A3D5J2Y0"/>
<keyword evidence="4" id="KW-0808">Transferase</keyword>
<dbReference type="Gene3D" id="1.10.287.130">
    <property type="match status" value="1"/>
</dbReference>
<keyword evidence="3" id="KW-0597">Phosphoprotein</keyword>
<dbReference type="Pfam" id="PF08447">
    <property type="entry name" value="PAS_3"/>
    <property type="match status" value="1"/>
</dbReference>
<comment type="caution">
    <text evidence="8">The sequence shown here is derived from an EMBL/GenBank/DDBJ whole genome shotgun (WGS) entry which is preliminary data.</text>
</comment>
<reference evidence="8 9" key="1">
    <citation type="journal article" date="2018" name="Nat. Biotechnol.">
        <title>A standardized bacterial taxonomy based on genome phylogeny substantially revises the tree of life.</title>
        <authorList>
            <person name="Parks D.H."/>
            <person name="Chuvochina M."/>
            <person name="Waite D.W."/>
            <person name="Rinke C."/>
            <person name="Skarshewski A."/>
            <person name="Chaumeil P.A."/>
            <person name="Hugenholtz P."/>
        </authorList>
    </citation>
    <scope>NUCLEOTIDE SEQUENCE [LARGE SCALE GENOMIC DNA]</scope>
    <source>
        <strain evidence="8">UBA9359</strain>
    </source>
</reference>
<dbReference type="PANTHER" id="PTHR43304:SF1">
    <property type="entry name" value="PAC DOMAIN-CONTAINING PROTEIN"/>
    <property type="match status" value="1"/>
</dbReference>
<evidence type="ECO:0000256" key="2">
    <source>
        <dbReference type="ARBA" id="ARBA00012438"/>
    </source>
</evidence>
<dbReference type="InterPro" id="IPR035965">
    <property type="entry name" value="PAS-like_dom_sf"/>
</dbReference>
<dbReference type="InterPro" id="IPR000700">
    <property type="entry name" value="PAS-assoc_C"/>
</dbReference>
<dbReference type="SMART" id="SM00086">
    <property type="entry name" value="PAC"/>
    <property type="match status" value="2"/>
</dbReference>
<name>A0A3D5J2Y0_9FLAO</name>
<evidence type="ECO:0000256" key="5">
    <source>
        <dbReference type="ARBA" id="ARBA00022777"/>
    </source>
</evidence>
<evidence type="ECO:0000256" key="4">
    <source>
        <dbReference type="ARBA" id="ARBA00022679"/>
    </source>
</evidence>
<dbReference type="Pfam" id="PF13426">
    <property type="entry name" value="PAS_9"/>
    <property type="match status" value="2"/>
</dbReference>
<evidence type="ECO:0000259" key="7">
    <source>
        <dbReference type="PROSITE" id="PS50113"/>
    </source>
</evidence>
<dbReference type="CDD" id="cd00130">
    <property type="entry name" value="PAS"/>
    <property type="match status" value="2"/>
</dbReference>
<dbReference type="PROSITE" id="PS50113">
    <property type="entry name" value="PAC"/>
    <property type="match status" value="1"/>
</dbReference>
<accession>A0A3D5J2Y0</accession>
<dbReference type="InterPro" id="IPR036097">
    <property type="entry name" value="HisK_dim/P_sf"/>
</dbReference>
<evidence type="ECO:0000259" key="6">
    <source>
        <dbReference type="PROSITE" id="PS50112"/>
    </source>
</evidence>
<comment type="catalytic activity">
    <reaction evidence="1">
        <text>ATP + protein L-histidine = ADP + protein N-phospho-L-histidine.</text>
        <dbReference type="EC" id="2.7.13.3"/>
    </reaction>
</comment>
<dbReference type="CDD" id="cd00082">
    <property type="entry name" value="HisKA"/>
    <property type="match status" value="1"/>
</dbReference>
<evidence type="ECO:0000313" key="9">
    <source>
        <dbReference type="Proteomes" id="UP000264330"/>
    </source>
</evidence>
<dbReference type="EMBL" id="DPMF01000260">
    <property type="protein sequence ID" value="HCV81606.1"/>
    <property type="molecule type" value="Genomic_DNA"/>
</dbReference>
<evidence type="ECO:0000256" key="3">
    <source>
        <dbReference type="ARBA" id="ARBA00022553"/>
    </source>
</evidence>
<evidence type="ECO:0000313" key="8">
    <source>
        <dbReference type="EMBL" id="HCV81606.1"/>
    </source>
</evidence>
<dbReference type="InterPro" id="IPR000014">
    <property type="entry name" value="PAS"/>
</dbReference>